<keyword evidence="7" id="KW-1185">Reference proteome</keyword>
<comment type="similarity">
    <text evidence="1 4">Belongs to the anti-sigma-factor antagonist family.</text>
</comment>
<dbReference type="Pfam" id="PF01740">
    <property type="entry name" value="STAS"/>
    <property type="match status" value="1"/>
</dbReference>
<dbReference type="PANTHER" id="PTHR33495:SF2">
    <property type="entry name" value="ANTI-SIGMA FACTOR ANTAGONIST TM_1081-RELATED"/>
    <property type="match status" value="1"/>
</dbReference>
<dbReference type="InterPro" id="IPR036513">
    <property type="entry name" value="STAS_dom_sf"/>
</dbReference>
<evidence type="ECO:0000313" key="6">
    <source>
        <dbReference type="EMBL" id="MBB6035439.1"/>
    </source>
</evidence>
<dbReference type="CDD" id="cd07043">
    <property type="entry name" value="STAS_anti-anti-sigma_factors"/>
    <property type="match status" value="1"/>
</dbReference>
<comment type="caution">
    <text evidence="6">The sequence shown here is derived from an EMBL/GenBank/DDBJ whole genome shotgun (WGS) entry which is preliminary data.</text>
</comment>
<evidence type="ECO:0000256" key="4">
    <source>
        <dbReference type="RuleBase" id="RU003749"/>
    </source>
</evidence>
<dbReference type="NCBIfam" id="TIGR00377">
    <property type="entry name" value="ant_ant_sig"/>
    <property type="match status" value="1"/>
</dbReference>
<dbReference type="EMBL" id="JACHGT010000006">
    <property type="protein sequence ID" value="MBB6035439.1"/>
    <property type="molecule type" value="Genomic_DNA"/>
</dbReference>
<dbReference type="SUPFAM" id="SSF52091">
    <property type="entry name" value="SpoIIaa-like"/>
    <property type="match status" value="1"/>
</dbReference>
<evidence type="ECO:0000256" key="2">
    <source>
        <dbReference type="ARBA" id="ARBA00022553"/>
    </source>
</evidence>
<evidence type="ECO:0000256" key="1">
    <source>
        <dbReference type="ARBA" id="ARBA00009013"/>
    </source>
</evidence>
<dbReference type="Proteomes" id="UP000548476">
    <property type="component" value="Unassembled WGS sequence"/>
</dbReference>
<accession>A0A841FSC5</accession>
<evidence type="ECO:0000256" key="3">
    <source>
        <dbReference type="ARBA" id="ARBA00024670"/>
    </source>
</evidence>
<dbReference type="InterPro" id="IPR003658">
    <property type="entry name" value="Anti-sigma_ant"/>
</dbReference>
<protein>
    <recommendedName>
        <fullName evidence="4">Anti-sigma factor antagonist</fullName>
    </recommendedName>
</protein>
<dbReference type="InterPro" id="IPR002645">
    <property type="entry name" value="STAS_dom"/>
</dbReference>
<keyword evidence="2" id="KW-0597">Phosphoprotein</keyword>
<dbReference type="AlphaFoldDB" id="A0A841FSC5"/>
<dbReference type="RefSeq" id="WP_184788291.1">
    <property type="nucleotide sequence ID" value="NZ_BONT01000003.1"/>
</dbReference>
<evidence type="ECO:0000259" key="5">
    <source>
        <dbReference type="PROSITE" id="PS50801"/>
    </source>
</evidence>
<feature type="domain" description="STAS" evidence="5">
    <location>
        <begin position="3"/>
        <end position="110"/>
    </location>
</feature>
<proteinExistence type="inferred from homology"/>
<evidence type="ECO:0000313" key="7">
    <source>
        <dbReference type="Proteomes" id="UP000548476"/>
    </source>
</evidence>
<sequence>MELALSTQTDGDRSVVAARGEIDLYSAPGLRERLRALVTDGVRHLTVDMNGVEFCDSTGLGVLVGTLKRLREVGGTLVIVCNQERILKIFRLTGLDQIFDIQDTASPAGS</sequence>
<dbReference type="PROSITE" id="PS50801">
    <property type="entry name" value="STAS"/>
    <property type="match status" value="1"/>
</dbReference>
<name>A0A841FSC5_9ACTN</name>
<dbReference type="GO" id="GO:0043856">
    <property type="term" value="F:anti-sigma factor antagonist activity"/>
    <property type="evidence" value="ECO:0007669"/>
    <property type="project" value="InterPro"/>
</dbReference>
<gene>
    <name evidence="6" type="ORF">HNR73_003296</name>
</gene>
<dbReference type="PANTHER" id="PTHR33495">
    <property type="entry name" value="ANTI-SIGMA FACTOR ANTAGONIST TM_1081-RELATED-RELATED"/>
    <property type="match status" value="1"/>
</dbReference>
<dbReference type="Gene3D" id="3.30.750.24">
    <property type="entry name" value="STAS domain"/>
    <property type="match status" value="1"/>
</dbReference>
<comment type="function">
    <text evidence="3">Positive regulator of sigma-B activity. Non-phosphorylated RsbV binds to RsbW, preventing its association with sigma-B. When phosphorylated, releases RsbW, which is then free to complex with and inactivate sigma-B.</text>
</comment>
<dbReference type="FunFam" id="3.30.750.24:FF:000001">
    <property type="entry name" value="Anti-sigma factor antagonist"/>
    <property type="match status" value="1"/>
</dbReference>
<organism evidence="6 7">
    <name type="scientific">Phytomonospora endophytica</name>
    <dbReference type="NCBI Taxonomy" id="714109"/>
    <lineage>
        <taxon>Bacteria</taxon>
        <taxon>Bacillati</taxon>
        <taxon>Actinomycetota</taxon>
        <taxon>Actinomycetes</taxon>
        <taxon>Micromonosporales</taxon>
        <taxon>Micromonosporaceae</taxon>
        <taxon>Phytomonospora</taxon>
    </lineage>
</organism>
<reference evidence="6 7" key="1">
    <citation type="submission" date="2020-08" db="EMBL/GenBank/DDBJ databases">
        <title>Genomic Encyclopedia of Type Strains, Phase IV (KMG-IV): sequencing the most valuable type-strain genomes for metagenomic binning, comparative biology and taxonomic classification.</title>
        <authorList>
            <person name="Goeker M."/>
        </authorList>
    </citation>
    <scope>NUCLEOTIDE SEQUENCE [LARGE SCALE GENOMIC DNA]</scope>
    <source>
        <strain evidence="6 7">YIM 65646</strain>
    </source>
</reference>